<organism evidence="1">
    <name type="scientific">freshwater metagenome</name>
    <dbReference type="NCBI Taxonomy" id="449393"/>
    <lineage>
        <taxon>unclassified sequences</taxon>
        <taxon>metagenomes</taxon>
        <taxon>ecological metagenomes</taxon>
    </lineage>
</organism>
<name>A0A6J7QVS9_9ZZZZ</name>
<reference evidence="1" key="1">
    <citation type="submission" date="2020-05" db="EMBL/GenBank/DDBJ databases">
        <authorList>
            <person name="Chiriac C."/>
            <person name="Salcher M."/>
            <person name="Ghai R."/>
            <person name="Kavagutti S V."/>
        </authorList>
    </citation>
    <scope>NUCLEOTIDE SEQUENCE</scope>
</reference>
<dbReference type="InterPro" id="IPR025339">
    <property type="entry name" value="DUF4245"/>
</dbReference>
<evidence type="ECO:0000313" key="1">
    <source>
        <dbReference type="EMBL" id="CAB5021757.1"/>
    </source>
</evidence>
<protein>
    <submittedName>
        <fullName evidence="1">Unannotated protein</fullName>
    </submittedName>
</protein>
<dbReference type="EMBL" id="CAFBPD010000271">
    <property type="protein sequence ID" value="CAB5021757.1"/>
    <property type="molecule type" value="Genomic_DNA"/>
</dbReference>
<dbReference type="Pfam" id="PF14030">
    <property type="entry name" value="DUF4245"/>
    <property type="match status" value="1"/>
</dbReference>
<accession>A0A6J7QVS9</accession>
<dbReference type="AlphaFoldDB" id="A0A6J7QVS9"/>
<gene>
    <name evidence="1" type="ORF">UFOPK4061_01440</name>
</gene>
<proteinExistence type="predicted"/>
<sequence>MPRSIEDAHGEIADRLALRLGDLRQVPLDRGGDVDDADAVWAGHHLLHVEHGARIEHRAPLGNCDDRDGIRHALRRQGGAVDRIDCDVGLGTRAIADALAVEEHRGVVLLALADHDNPVHRHAADKGTHRVHGGPVGPVLIASSDPASGSHRRCLGDPDELEGEVPIRYLARDHRLLSVSLVGHGAPLVDRSVASRAGPTGARWGAIAHDVTVTSTTPRPTGRRNARLGQTVGDMVRSLAVVLALVGVLVLVTYQSQQQEVRTVDVATVAAQAQRQAPFDLLVWPAPDGAQATSVRWQATEGSGGIPVWHLGYLVNGEDYLQISQSATTDVRFVPEQTAGGKAAGELAIGDARWQRYEQPNRRSLVGIEAGVTTVVSGTLDWPALEKAAGSILGNR</sequence>